<evidence type="ECO:0008006" key="2">
    <source>
        <dbReference type="Google" id="ProtNLM"/>
    </source>
</evidence>
<proteinExistence type="predicted"/>
<sequence>MARTVLNKNIGYTTPYTIPAGKYAVFKAFPVANGSGSAVAIGGVMVGLVPSDGLGPLTATAGDTLTGGGEFTAGYGISGFLYDLP</sequence>
<accession>A0AAU7JNG8</accession>
<dbReference type="EMBL" id="CP157484">
    <property type="protein sequence ID" value="XBO41624.1"/>
    <property type="molecule type" value="Genomic_DNA"/>
</dbReference>
<dbReference type="RefSeq" id="WP_406858478.1">
    <property type="nucleotide sequence ID" value="NZ_CP157484.1"/>
</dbReference>
<dbReference type="AlphaFoldDB" id="A0AAU7JNG8"/>
<evidence type="ECO:0000313" key="1">
    <source>
        <dbReference type="EMBL" id="XBO41624.1"/>
    </source>
</evidence>
<name>A0AAU7JNG8_9HYPH</name>
<protein>
    <recommendedName>
        <fullName evidence="2">DUF2190 family protein</fullName>
    </recommendedName>
</protein>
<reference evidence="1" key="1">
    <citation type="submission" date="2024-05" db="EMBL/GenBank/DDBJ databases">
        <authorList>
            <person name="Kim S."/>
            <person name="Heo J."/>
            <person name="Choi H."/>
            <person name="Choi Y."/>
            <person name="Kwon S.-W."/>
            <person name="Kim Y."/>
        </authorList>
    </citation>
    <scope>NUCLEOTIDE SEQUENCE</scope>
    <source>
        <strain evidence="1">KACC 23698</strain>
    </source>
</reference>
<organism evidence="1">
    <name type="scientific">Alsobacter sp. KACC 23698</name>
    <dbReference type="NCBI Taxonomy" id="3149229"/>
    <lineage>
        <taxon>Bacteria</taxon>
        <taxon>Pseudomonadati</taxon>
        <taxon>Pseudomonadota</taxon>
        <taxon>Alphaproteobacteria</taxon>
        <taxon>Hyphomicrobiales</taxon>
        <taxon>Alsobacteraceae</taxon>
        <taxon>Alsobacter</taxon>
    </lineage>
</organism>
<gene>
    <name evidence="1" type="ORF">ABEG18_12960</name>
</gene>